<accession>A0A0F4LU83</accession>
<evidence type="ECO:0000313" key="4">
    <source>
        <dbReference type="EMBL" id="KJY61839.1"/>
    </source>
</evidence>
<gene>
    <name evidence="3 4" type="primary">scpA</name>
    <name evidence="4" type="ORF">JG30_08910</name>
</gene>
<keyword evidence="1 3" id="KW-0159">Chromosome partition</keyword>
<dbReference type="Proteomes" id="UP000033558">
    <property type="component" value="Unassembled WGS sequence"/>
</dbReference>
<sequence length="245" mass="27590">MTDILQIKLSDFEGPLDLLLHLIRQSKINIYDIPIAQITQQYLDYLHQMQSLQLDIAGDYLIMAATLMRIKSDLLLPRPPVVSEEPAAETTLKDPRSELVAQLLTYETFKTIAQMLGAQAKTRQEFIGKEPSVMPQSEVVYLKPGLKVINDVALAMVRVLQNSTKNARSIPEIPSETISLQEAEQDILDSLQKQSTTTFLQLLTDLASVPEVVTKFLALLELGKDQSLYFRQNNYQADIEVTLCL</sequence>
<evidence type="ECO:0000256" key="1">
    <source>
        <dbReference type="ARBA" id="ARBA00022829"/>
    </source>
</evidence>
<dbReference type="GO" id="GO:0005737">
    <property type="term" value="C:cytoplasm"/>
    <property type="evidence" value="ECO:0007669"/>
    <property type="project" value="UniProtKB-SubCell"/>
</dbReference>
<keyword evidence="3" id="KW-0132">Cell division</keyword>
<protein>
    <recommendedName>
        <fullName evidence="2 3">Segregation and condensation protein A</fullName>
    </recommendedName>
</protein>
<dbReference type="AlphaFoldDB" id="A0A0F4LU83"/>
<organism evidence="4 5">
    <name type="scientific">Bombilactobacillus mellifer</name>
    <dbReference type="NCBI Taxonomy" id="1218492"/>
    <lineage>
        <taxon>Bacteria</taxon>
        <taxon>Bacillati</taxon>
        <taxon>Bacillota</taxon>
        <taxon>Bacilli</taxon>
        <taxon>Lactobacillales</taxon>
        <taxon>Lactobacillaceae</taxon>
        <taxon>Bombilactobacillus</taxon>
    </lineage>
</organism>
<dbReference type="Pfam" id="PF02616">
    <property type="entry name" value="SMC_ScpA"/>
    <property type="match status" value="1"/>
</dbReference>
<comment type="function">
    <text evidence="3">Participates in chromosomal partition during cell division. May act via the formation of a condensin-like complex containing Smc and ScpB that pull DNA away from mid-cell into both cell halves.</text>
</comment>
<dbReference type="GO" id="GO:0051301">
    <property type="term" value="P:cell division"/>
    <property type="evidence" value="ECO:0007669"/>
    <property type="project" value="UniProtKB-KW"/>
</dbReference>
<evidence type="ECO:0000256" key="2">
    <source>
        <dbReference type="ARBA" id="ARBA00044777"/>
    </source>
</evidence>
<comment type="similarity">
    <text evidence="3">Belongs to the ScpA family.</text>
</comment>
<reference evidence="4 5" key="1">
    <citation type="submission" date="2015-01" db="EMBL/GenBank/DDBJ databases">
        <title>Comparative genomics of the lactic acid bacteria isolated from the honey bee gut.</title>
        <authorList>
            <person name="Ellegaard K.M."/>
            <person name="Tamarit D."/>
            <person name="Javelind E."/>
            <person name="Olofsson T."/>
            <person name="Andersson S.G."/>
            <person name="Vasquez A."/>
        </authorList>
    </citation>
    <scope>NUCLEOTIDE SEQUENCE [LARGE SCALE GENOMIC DNA]</scope>
    <source>
        <strain evidence="4 5">Bin4</strain>
    </source>
</reference>
<keyword evidence="3" id="KW-0963">Cytoplasm</keyword>
<dbReference type="STRING" id="1218492.JG30_08910"/>
<dbReference type="PANTHER" id="PTHR33969">
    <property type="entry name" value="SEGREGATION AND CONDENSATION PROTEIN A"/>
    <property type="match status" value="1"/>
</dbReference>
<evidence type="ECO:0000256" key="3">
    <source>
        <dbReference type="HAMAP-Rule" id="MF_01805"/>
    </source>
</evidence>
<dbReference type="GO" id="GO:0007059">
    <property type="term" value="P:chromosome segregation"/>
    <property type="evidence" value="ECO:0007669"/>
    <property type="project" value="UniProtKB-UniRule"/>
</dbReference>
<dbReference type="RefSeq" id="WP_046316543.1">
    <property type="nucleotide sequence ID" value="NZ_JAMBJK010000001.1"/>
</dbReference>
<dbReference type="PANTHER" id="PTHR33969:SF2">
    <property type="entry name" value="SEGREGATION AND CONDENSATION PROTEIN A"/>
    <property type="match status" value="1"/>
</dbReference>
<dbReference type="InterPro" id="IPR003768">
    <property type="entry name" value="ScpA"/>
</dbReference>
<dbReference type="PATRIC" id="fig|1218492.5.peg.1030"/>
<keyword evidence="5" id="KW-1185">Reference proteome</keyword>
<name>A0A0F4LU83_9LACO</name>
<dbReference type="EMBL" id="JXJQ01000008">
    <property type="protein sequence ID" value="KJY61839.1"/>
    <property type="molecule type" value="Genomic_DNA"/>
</dbReference>
<evidence type="ECO:0000313" key="5">
    <source>
        <dbReference type="Proteomes" id="UP000033558"/>
    </source>
</evidence>
<comment type="caution">
    <text evidence="4">The sequence shown here is derived from an EMBL/GenBank/DDBJ whole genome shotgun (WGS) entry which is preliminary data.</text>
</comment>
<keyword evidence="3" id="KW-0131">Cell cycle</keyword>
<dbReference type="HOGENOM" id="CLU_038686_3_1_9"/>
<dbReference type="GO" id="GO:0006260">
    <property type="term" value="P:DNA replication"/>
    <property type="evidence" value="ECO:0007669"/>
    <property type="project" value="UniProtKB-UniRule"/>
</dbReference>
<comment type="subunit">
    <text evidence="3">Component of a cohesin-like complex composed of ScpA, ScpB and the Smc homodimer, in which ScpA and ScpB bind to the head domain of Smc. The presence of the three proteins is required for the association of the complex with DNA.</text>
</comment>
<dbReference type="OrthoDB" id="9811016at2"/>
<dbReference type="Gene3D" id="6.10.250.2410">
    <property type="match status" value="1"/>
</dbReference>
<comment type="subcellular location">
    <subcellularLocation>
        <location evidence="3">Cytoplasm</location>
    </subcellularLocation>
    <text evidence="3">Associated with two foci at the outer edges of the nucleoid region in young cells, and at four foci within both cell halves in older cells.</text>
</comment>
<dbReference type="HAMAP" id="MF_01805">
    <property type="entry name" value="ScpA"/>
    <property type="match status" value="1"/>
</dbReference>
<proteinExistence type="inferred from homology"/>